<evidence type="ECO:0000313" key="5">
    <source>
        <dbReference type="Proteomes" id="UP001139648"/>
    </source>
</evidence>
<dbReference type="InterPro" id="IPR018376">
    <property type="entry name" value="Enoyl-CoA_hyd/isom_CS"/>
</dbReference>
<evidence type="ECO:0000313" key="4">
    <source>
        <dbReference type="EMBL" id="MCP2357830.1"/>
    </source>
</evidence>
<sequence length="291" mass="29869">MSLRRGPAGARQGARAGVRVSLPREHGDGDGDGFSDGTGARAGDGVGDGAGDGVAVVRLDRPHVRNALGTELVESLGAALAELDDHPGVRAAVLTGTPPGFCAGSDLKELSRMNGEAMVRHEAATGRLARDVQHLGIPVIAAVEGFAMGGGFLLATSCDLVVTAGDARWHLPEVGLGWVPPWGVQSLVARVGPVTARRLVWGERPLTGGELYALGAADELTASGEALARALEVAAGLARLPAHAVTSAKRALSDAVGERAQTLDARTAWMFGTDCGSEAARRSLARFRTPV</sequence>
<dbReference type="GO" id="GO:0006635">
    <property type="term" value="P:fatty acid beta-oxidation"/>
    <property type="evidence" value="ECO:0007669"/>
    <property type="project" value="TreeGrafter"/>
</dbReference>
<dbReference type="EMBL" id="JAMZEB010000002">
    <property type="protein sequence ID" value="MCP2357830.1"/>
    <property type="molecule type" value="Genomic_DNA"/>
</dbReference>
<gene>
    <name evidence="4" type="ORF">HD597_004850</name>
</gene>
<accession>A0A9X2GHP7</accession>
<feature type="region of interest" description="Disordered" evidence="3">
    <location>
        <begin position="1"/>
        <end position="47"/>
    </location>
</feature>
<dbReference type="PANTHER" id="PTHR11941">
    <property type="entry name" value="ENOYL-COA HYDRATASE-RELATED"/>
    <property type="match status" value="1"/>
</dbReference>
<dbReference type="SUPFAM" id="SSF52096">
    <property type="entry name" value="ClpP/crotonase"/>
    <property type="match status" value="1"/>
</dbReference>
<organism evidence="4 5">
    <name type="scientific">Nonomuraea thailandensis</name>
    <dbReference type="NCBI Taxonomy" id="1188745"/>
    <lineage>
        <taxon>Bacteria</taxon>
        <taxon>Bacillati</taxon>
        <taxon>Actinomycetota</taxon>
        <taxon>Actinomycetes</taxon>
        <taxon>Streptosporangiales</taxon>
        <taxon>Streptosporangiaceae</taxon>
        <taxon>Nonomuraea</taxon>
    </lineage>
</organism>
<dbReference type="Pfam" id="PF00378">
    <property type="entry name" value="ECH_1"/>
    <property type="match status" value="1"/>
</dbReference>
<dbReference type="AlphaFoldDB" id="A0A9X2GHP7"/>
<keyword evidence="5" id="KW-1185">Reference proteome</keyword>
<dbReference type="Gene3D" id="3.90.226.10">
    <property type="entry name" value="2-enoyl-CoA Hydratase, Chain A, domain 1"/>
    <property type="match status" value="1"/>
</dbReference>
<evidence type="ECO:0000256" key="2">
    <source>
        <dbReference type="RuleBase" id="RU003707"/>
    </source>
</evidence>
<dbReference type="Proteomes" id="UP001139648">
    <property type="component" value="Unassembled WGS sequence"/>
</dbReference>
<comment type="similarity">
    <text evidence="1 2">Belongs to the enoyl-CoA hydratase/isomerase family.</text>
</comment>
<protein>
    <submittedName>
        <fullName evidence="4">Enoyl-CoA hydratase/carnithine racemase</fullName>
    </submittedName>
</protein>
<dbReference type="PANTHER" id="PTHR11941:SF54">
    <property type="entry name" value="ENOYL-COA HYDRATASE, MITOCHONDRIAL"/>
    <property type="match status" value="1"/>
</dbReference>
<dbReference type="RefSeq" id="WP_253744934.1">
    <property type="nucleotide sequence ID" value="NZ_BAABKA010000026.1"/>
</dbReference>
<evidence type="ECO:0000256" key="1">
    <source>
        <dbReference type="ARBA" id="ARBA00005254"/>
    </source>
</evidence>
<name>A0A9X2GHP7_9ACTN</name>
<dbReference type="CDD" id="cd06558">
    <property type="entry name" value="crotonase-like"/>
    <property type="match status" value="1"/>
</dbReference>
<comment type="caution">
    <text evidence="4">The sequence shown here is derived from an EMBL/GenBank/DDBJ whole genome shotgun (WGS) entry which is preliminary data.</text>
</comment>
<reference evidence="4" key="1">
    <citation type="submission" date="2022-06" db="EMBL/GenBank/DDBJ databases">
        <title>Sequencing the genomes of 1000 actinobacteria strains.</title>
        <authorList>
            <person name="Klenk H.-P."/>
        </authorList>
    </citation>
    <scope>NUCLEOTIDE SEQUENCE</scope>
    <source>
        <strain evidence="4">DSM 46694</strain>
    </source>
</reference>
<feature type="compositionally biased region" description="Low complexity" evidence="3">
    <location>
        <begin position="1"/>
        <end position="17"/>
    </location>
</feature>
<proteinExistence type="inferred from homology"/>
<feature type="compositionally biased region" description="Gly residues" evidence="3">
    <location>
        <begin position="32"/>
        <end position="47"/>
    </location>
</feature>
<evidence type="ECO:0000256" key="3">
    <source>
        <dbReference type="SAM" id="MobiDB-lite"/>
    </source>
</evidence>
<dbReference type="GO" id="GO:0003824">
    <property type="term" value="F:catalytic activity"/>
    <property type="evidence" value="ECO:0007669"/>
    <property type="project" value="InterPro"/>
</dbReference>
<dbReference type="PROSITE" id="PS00166">
    <property type="entry name" value="ENOYL_COA_HYDRATASE"/>
    <property type="match status" value="1"/>
</dbReference>
<dbReference type="InterPro" id="IPR029045">
    <property type="entry name" value="ClpP/crotonase-like_dom_sf"/>
</dbReference>
<dbReference type="InterPro" id="IPR001753">
    <property type="entry name" value="Enoyl-CoA_hydra/iso"/>
</dbReference>